<organism evidence="1">
    <name type="scientific">Gaeumannomyces tritici (strain R3-111a-1)</name>
    <name type="common">Wheat and barley take-all root rot fungus</name>
    <name type="synonym">Gaeumannomyces graminis var. tritici</name>
    <dbReference type="NCBI Taxonomy" id="644352"/>
    <lineage>
        <taxon>Eukaryota</taxon>
        <taxon>Fungi</taxon>
        <taxon>Dikarya</taxon>
        <taxon>Ascomycota</taxon>
        <taxon>Pezizomycotina</taxon>
        <taxon>Sordariomycetes</taxon>
        <taxon>Sordariomycetidae</taxon>
        <taxon>Magnaporthales</taxon>
        <taxon>Magnaporthaceae</taxon>
        <taxon>Gaeumannomyces</taxon>
    </lineage>
</organism>
<dbReference type="HOGENOM" id="CLU_3143167_0_0_1"/>
<dbReference type="eggNOG" id="KOG2855">
    <property type="taxonomic scope" value="Eukaryota"/>
</dbReference>
<dbReference type="SUPFAM" id="SSF53613">
    <property type="entry name" value="Ribokinase-like"/>
    <property type="match status" value="1"/>
</dbReference>
<evidence type="ECO:0000313" key="3">
    <source>
        <dbReference type="Proteomes" id="UP000006039"/>
    </source>
</evidence>
<sequence>MYALAAVAASSRGEPLDVEAAVRAANRAAARTVERKGAQDSIPWRDELV</sequence>
<accession>J3NSB3</accession>
<dbReference type="EnsemblFungi" id="EJT79069">
    <property type="protein sequence ID" value="EJT79069"/>
    <property type="gene ID" value="GGTG_04158"/>
</dbReference>
<gene>
    <name evidence="2" type="primary">20344616</name>
    <name evidence="1" type="ORF">GGTG_04158</name>
</gene>
<reference evidence="1" key="3">
    <citation type="submission" date="2010-09" db="EMBL/GenBank/DDBJ databases">
        <title>Annotation of Gaeumannomyces graminis var. tritici R3-111a-1.</title>
        <authorList>
            <consortium name="The Broad Institute Genome Sequencing Platform"/>
            <person name="Ma L.-J."/>
            <person name="Dead R."/>
            <person name="Young S.K."/>
            <person name="Zeng Q."/>
            <person name="Gargeya S."/>
            <person name="Fitzgerald M."/>
            <person name="Haas B."/>
            <person name="Abouelleil A."/>
            <person name="Alvarado L."/>
            <person name="Arachchi H.M."/>
            <person name="Berlin A."/>
            <person name="Brown A."/>
            <person name="Chapman S.B."/>
            <person name="Chen Z."/>
            <person name="Dunbar C."/>
            <person name="Freedman E."/>
            <person name="Gearin G."/>
            <person name="Gellesch M."/>
            <person name="Goldberg J."/>
            <person name="Griggs A."/>
            <person name="Gujja S."/>
            <person name="Heiman D."/>
            <person name="Howarth C."/>
            <person name="Larson L."/>
            <person name="Lui A."/>
            <person name="MacDonald P.J.P."/>
            <person name="Mehta T."/>
            <person name="Montmayeur A."/>
            <person name="Murphy C."/>
            <person name="Neiman D."/>
            <person name="Pearson M."/>
            <person name="Priest M."/>
            <person name="Roberts A."/>
            <person name="Saif S."/>
            <person name="Shea T."/>
            <person name="Shenoy N."/>
            <person name="Sisk P."/>
            <person name="Stolte C."/>
            <person name="Sykes S."/>
            <person name="Yandava C."/>
            <person name="Wortman J."/>
            <person name="Nusbaum C."/>
            <person name="Birren B."/>
        </authorList>
    </citation>
    <scope>NUCLEOTIDE SEQUENCE</scope>
    <source>
        <strain evidence="1">R3-111a-1</strain>
    </source>
</reference>
<dbReference type="InterPro" id="IPR029056">
    <property type="entry name" value="Ribokinase-like"/>
</dbReference>
<reference evidence="2" key="4">
    <citation type="journal article" date="2015" name="G3 (Bethesda)">
        <title>Genome sequences of three phytopathogenic species of the Magnaporthaceae family of fungi.</title>
        <authorList>
            <person name="Okagaki L.H."/>
            <person name="Nunes C.C."/>
            <person name="Sailsbery J."/>
            <person name="Clay B."/>
            <person name="Brown D."/>
            <person name="John T."/>
            <person name="Oh Y."/>
            <person name="Young N."/>
            <person name="Fitzgerald M."/>
            <person name="Haas B.J."/>
            <person name="Zeng Q."/>
            <person name="Young S."/>
            <person name="Adiconis X."/>
            <person name="Fan L."/>
            <person name="Levin J.Z."/>
            <person name="Mitchell T.K."/>
            <person name="Okubara P.A."/>
            <person name="Farman M.L."/>
            <person name="Kohn L.M."/>
            <person name="Birren B."/>
            <person name="Ma L.-J."/>
            <person name="Dean R.A."/>
        </authorList>
    </citation>
    <scope>NUCLEOTIDE SEQUENCE</scope>
    <source>
        <strain evidence="2">R3-111a-1</strain>
    </source>
</reference>
<dbReference type="Gene3D" id="3.40.1190.20">
    <property type="match status" value="1"/>
</dbReference>
<dbReference type="GeneID" id="20344616"/>
<evidence type="ECO:0008006" key="4">
    <source>
        <dbReference type="Google" id="ProtNLM"/>
    </source>
</evidence>
<reference evidence="2" key="5">
    <citation type="submission" date="2018-04" db="UniProtKB">
        <authorList>
            <consortium name="EnsemblFungi"/>
        </authorList>
    </citation>
    <scope>IDENTIFICATION</scope>
    <source>
        <strain evidence="2">R3-111a-1</strain>
    </source>
</reference>
<dbReference type="AlphaFoldDB" id="J3NSB3"/>
<reference evidence="3" key="1">
    <citation type="submission" date="2010-07" db="EMBL/GenBank/DDBJ databases">
        <title>The genome sequence of Gaeumannomyces graminis var. tritici strain R3-111a-1.</title>
        <authorList>
            <consortium name="The Broad Institute Genome Sequencing Platform"/>
            <person name="Ma L.-J."/>
            <person name="Dead R."/>
            <person name="Young S."/>
            <person name="Zeng Q."/>
            <person name="Koehrsen M."/>
            <person name="Alvarado L."/>
            <person name="Berlin A."/>
            <person name="Chapman S.B."/>
            <person name="Chen Z."/>
            <person name="Freedman E."/>
            <person name="Gellesch M."/>
            <person name="Goldberg J."/>
            <person name="Griggs A."/>
            <person name="Gujja S."/>
            <person name="Heilman E.R."/>
            <person name="Heiman D."/>
            <person name="Hepburn T."/>
            <person name="Howarth C."/>
            <person name="Jen D."/>
            <person name="Larson L."/>
            <person name="Mehta T."/>
            <person name="Neiman D."/>
            <person name="Pearson M."/>
            <person name="Roberts A."/>
            <person name="Saif S."/>
            <person name="Shea T."/>
            <person name="Shenoy N."/>
            <person name="Sisk P."/>
            <person name="Stolte C."/>
            <person name="Sykes S."/>
            <person name="Walk T."/>
            <person name="White J."/>
            <person name="Yandava C."/>
            <person name="Haas B."/>
            <person name="Nusbaum C."/>
            <person name="Birren B."/>
        </authorList>
    </citation>
    <scope>NUCLEOTIDE SEQUENCE [LARGE SCALE GENOMIC DNA]</scope>
    <source>
        <strain evidence="3">R3-111a-1</strain>
    </source>
</reference>
<evidence type="ECO:0000313" key="2">
    <source>
        <dbReference type="EnsemblFungi" id="EJT79069"/>
    </source>
</evidence>
<name>J3NSB3_GAET3</name>
<dbReference type="Proteomes" id="UP000006039">
    <property type="component" value="Unassembled WGS sequence"/>
</dbReference>
<evidence type="ECO:0000313" key="1">
    <source>
        <dbReference type="EMBL" id="EJT79069.1"/>
    </source>
</evidence>
<dbReference type="VEuPathDB" id="FungiDB:GGTG_04158"/>
<dbReference type="RefSeq" id="XP_009220214.1">
    <property type="nucleotide sequence ID" value="XM_009221950.1"/>
</dbReference>
<reference evidence="1" key="2">
    <citation type="submission" date="2010-07" db="EMBL/GenBank/DDBJ databases">
        <authorList>
            <consortium name="The Broad Institute Genome Sequencing Platform"/>
            <consortium name="Broad Institute Genome Sequencing Center for Infectious Disease"/>
            <person name="Ma L.-J."/>
            <person name="Dead R."/>
            <person name="Young S."/>
            <person name="Zeng Q."/>
            <person name="Koehrsen M."/>
            <person name="Alvarado L."/>
            <person name="Berlin A."/>
            <person name="Chapman S.B."/>
            <person name="Chen Z."/>
            <person name="Freedman E."/>
            <person name="Gellesch M."/>
            <person name="Goldberg J."/>
            <person name="Griggs A."/>
            <person name="Gujja S."/>
            <person name="Heilman E.R."/>
            <person name="Heiman D."/>
            <person name="Hepburn T."/>
            <person name="Howarth C."/>
            <person name="Jen D."/>
            <person name="Larson L."/>
            <person name="Mehta T."/>
            <person name="Neiman D."/>
            <person name="Pearson M."/>
            <person name="Roberts A."/>
            <person name="Saif S."/>
            <person name="Shea T."/>
            <person name="Shenoy N."/>
            <person name="Sisk P."/>
            <person name="Stolte C."/>
            <person name="Sykes S."/>
            <person name="Walk T."/>
            <person name="White J."/>
            <person name="Yandava C."/>
            <person name="Haas B."/>
            <person name="Nusbaum C."/>
            <person name="Birren B."/>
        </authorList>
    </citation>
    <scope>NUCLEOTIDE SEQUENCE</scope>
    <source>
        <strain evidence="1">R3-111a-1</strain>
    </source>
</reference>
<keyword evidence="3" id="KW-1185">Reference proteome</keyword>
<dbReference type="STRING" id="644352.J3NSB3"/>
<dbReference type="EMBL" id="GL385396">
    <property type="protein sequence ID" value="EJT79069.1"/>
    <property type="molecule type" value="Genomic_DNA"/>
</dbReference>
<protein>
    <recommendedName>
        <fullName evidence="4">Carbohydrate kinase PfkB domain-containing protein</fullName>
    </recommendedName>
</protein>
<proteinExistence type="predicted"/>